<sequence length="347" mass="37833">MRALRDRNQATFAQNLPGQGLFFYHLMIDKCLQLWLALHQSAKVFAAKGSCARKQYLVIVSVGDLQEKERFVEGAASFLGGRTRGPRATHPTPVVRDQRTGVQSAHLFGASIVTFISPGRGTPSQSRRLFSCGGLQITGPSPDAPCITRGSLARSGLLSRQAPVPGPGRACPNQAGEPPSQGSPSLGFSSVPRARCHRARVDEDQRSGPRRSTTRRGPQVTACSRHFMCRKRHSHQRRPRQRAGPDPRARRDAASPAAILGNLSIRSRPAFTARAASTPVPEGDPGPIKPAARLVNVCAMFTNTSLCTEMQRHAWTLRALSLIKTFAKCVSFCNRRKRTSSTVRLKS</sequence>
<organism evidence="2 3">
    <name type="scientific">Pleurodeles waltl</name>
    <name type="common">Iberian ribbed newt</name>
    <dbReference type="NCBI Taxonomy" id="8319"/>
    <lineage>
        <taxon>Eukaryota</taxon>
        <taxon>Metazoa</taxon>
        <taxon>Chordata</taxon>
        <taxon>Craniata</taxon>
        <taxon>Vertebrata</taxon>
        <taxon>Euteleostomi</taxon>
        <taxon>Amphibia</taxon>
        <taxon>Batrachia</taxon>
        <taxon>Caudata</taxon>
        <taxon>Salamandroidea</taxon>
        <taxon>Salamandridae</taxon>
        <taxon>Pleurodelinae</taxon>
        <taxon>Pleurodeles</taxon>
    </lineage>
</organism>
<feature type="compositionally biased region" description="Basic residues" evidence="1">
    <location>
        <begin position="227"/>
        <end position="241"/>
    </location>
</feature>
<keyword evidence="3" id="KW-1185">Reference proteome</keyword>
<evidence type="ECO:0000313" key="3">
    <source>
        <dbReference type="Proteomes" id="UP001066276"/>
    </source>
</evidence>
<dbReference type="AlphaFoldDB" id="A0AAV7WLG3"/>
<feature type="compositionally biased region" description="Basic and acidic residues" evidence="1">
    <location>
        <begin position="243"/>
        <end position="253"/>
    </location>
</feature>
<feature type="region of interest" description="Disordered" evidence="1">
    <location>
        <begin position="158"/>
        <end position="256"/>
    </location>
</feature>
<reference evidence="2" key="1">
    <citation type="journal article" date="2022" name="bioRxiv">
        <title>Sequencing and chromosome-scale assembly of the giantPleurodeles waltlgenome.</title>
        <authorList>
            <person name="Brown T."/>
            <person name="Elewa A."/>
            <person name="Iarovenko S."/>
            <person name="Subramanian E."/>
            <person name="Araus A.J."/>
            <person name="Petzold A."/>
            <person name="Susuki M."/>
            <person name="Suzuki K.-i.T."/>
            <person name="Hayashi T."/>
            <person name="Toyoda A."/>
            <person name="Oliveira C."/>
            <person name="Osipova E."/>
            <person name="Leigh N.D."/>
            <person name="Simon A."/>
            <person name="Yun M.H."/>
        </authorList>
    </citation>
    <scope>NUCLEOTIDE SEQUENCE</scope>
    <source>
        <strain evidence="2">20211129_DDA</strain>
        <tissue evidence="2">Liver</tissue>
    </source>
</reference>
<comment type="caution">
    <text evidence="2">The sequence shown here is derived from an EMBL/GenBank/DDBJ whole genome shotgun (WGS) entry which is preliminary data.</text>
</comment>
<proteinExistence type="predicted"/>
<accession>A0AAV7WLG3</accession>
<protein>
    <submittedName>
        <fullName evidence="2">Uncharacterized protein</fullName>
    </submittedName>
</protein>
<name>A0AAV7WLG3_PLEWA</name>
<dbReference type="Proteomes" id="UP001066276">
    <property type="component" value="Chromosome 1_1"/>
</dbReference>
<gene>
    <name evidence="2" type="ORF">NDU88_001632</name>
</gene>
<dbReference type="EMBL" id="JANPWB010000001">
    <property type="protein sequence ID" value="KAJ1214004.1"/>
    <property type="molecule type" value="Genomic_DNA"/>
</dbReference>
<evidence type="ECO:0000256" key="1">
    <source>
        <dbReference type="SAM" id="MobiDB-lite"/>
    </source>
</evidence>
<evidence type="ECO:0000313" key="2">
    <source>
        <dbReference type="EMBL" id="KAJ1214004.1"/>
    </source>
</evidence>